<name>A0A7W9E1J3_9SPHI</name>
<organism evidence="1 2">
    <name type="scientific">Pedobacter cryoconitis</name>
    <dbReference type="NCBI Taxonomy" id="188932"/>
    <lineage>
        <taxon>Bacteria</taxon>
        <taxon>Pseudomonadati</taxon>
        <taxon>Bacteroidota</taxon>
        <taxon>Sphingobacteriia</taxon>
        <taxon>Sphingobacteriales</taxon>
        <taxon>Sphingobacteriaceae</taxon>
        <taxon>Pedobacter</taxon>
    </lineage>
</organism>
<dbReference type="EMBL" id="JACHCE010000006">
    <property type="protein sequence ID" value="MBB5637720.1"/>
    <property type="molecule type" value="Genomic_DNA"/>
</dbReference>
<proteinExistence type="predicted"/>
<sequence>MVKKLPIHLLKGLIKFTPEQLEKHLKEQEGKFFDLGKWNSESHSSGIFIDLSQIR</sequence>
<protein>
    <submittedName>
        <fullName evidence="1">Uncharacterized protein</fullName>
    </submittedName>
</protein>
<dbReference type="AlphaFoldDB" id="A0A7W9E1J3"/>
<comment type="caution">
    <text evidence="1">The sequence shown here is derived from an EMBL/GenBank/DDBJ whole genome shotgun (WGS) entry which is preliminary data.</text>
</comment>
<evidence type="ECO:0000313" key="2">
    <source>
        <dbReference type="Proteomes" id="UP000537204"/>
    </source>
</evidence>
<gene>
    <name evidence="1" type="ORF">HDE68_003645</name>
</gene>
<evidence type="ECO:0000313" key="1">
    <source>
        <dbReference type="EMBL" id="MBB5637720.1"/>
    </source>
</evidence>
<dbReference type="Proteomes" id="UP000537204">
    <property type="component" value="Unassembled WGS sequence"/>
</dbReference>
<accession>A0A7W9E1J3</accession>
<reference evidence="1 2" key="1">
    <citation type="submission" date="2020-08" db="EMBL/GenBank/DDBJ databases">
        <title>Genomic Encyclopedia of Type Strains, Phase IV (KMG-V): Genome sequencing to study the core and pangenomes of soil and plant-associated prokaryotes.</title>
        <authorList>
            <person name="Whitman W."/>
        </authorList>
    </citation>
    <scope>NUCLEOTIDE SEQUENCE [LARGE SCALE GENOMIC DNA]</scope>
    <source>
        <strain evidence="1 2">S3M1</strain>
    </source>
</reference>